<keyword evidence="5" id="KW-1185">Reference proteome</keyword>
<dbReference type="Pfam" id="PF01156">
    <property type="entry name" value="IU_nuc_hydro"/>
    <property type="match status" value="1"/>
</dbReference>
<dbReference type="Gene3D" id="3.90.245.10">
    <property type="entry name" value="Ribonucleoside hydrolase-like"/>
    <property type="match status" value="1"/>
</dbReference>
<evidence type="ECO:0000256" key="1">
    <source>
        <dbReference type="SAM" id="MobiDB-lite"/>
    </source>
</evidence>
<feature type="transmembrane region" description="Helical" evidence="2">
    <location>
        <begin position="47"/>
        <end position="65"/>
    </location>
</feature>
<evidence type="ECO:0000313" key="4">
    <source>
        <dbReference type="EMBL" id="MBK1657802.1"/>
    </source>
</evidence>
<accession>A0ABS1CUU9</accession>
<proteinExistence type="predicted"/>
<organism evidence="4 5">
    <name type="scientific">Paracraurococcus ruber</name>
    <dbReference type="NCBI Taxonomy" id="77675"/>
    <lineage>
        <taxon>Bacteria</taxon>
        <taxon>Pseudomonadati</taxon>
        <taxon>Pseudomonadota</taxon>
        <taxon>Alphaproteobacteria</taxon>
        <taxon>Acetobacterales</taxon>
        <taxon>Roseomonadaceae</taxon>
        <taxon>Paracraurococcus</taxon>
    </lineage>
</organism>
<feature type="non-terminal residue" evidence="4">
    <location>
        <position position="370"/>
    </location>
</feature>
<protein>
    <recommendedName>
        <fullName evidence="3">Inosine/uridine-preferring nucleoside hydrolase domain-containing protein</fullName>
    </recommendedName>
</protein>
<feature type="domain" description="Inosine/uridine-preferring nucleoside hydrolase" evidence="3">
    <location>
        <begin position="78"/>
        <end position="346"/>
    </location>
</feature>
<keyword evidence="2" id="KW-0472">Membrane</keyword>
<evidence type="ECO:0000313" key="5">
    <source>
        <dbReference type="Proteomes" id="UP000697995"/>
    </source>
</evidence>
<dbReference type="EMBL" id="NRSG01000028">
    <property type="protein sequence ID" value="MBK1657802.1"/>
    <property type="molecule type" value="Genomic_DNA"/>
</dbReference>
<comment type="caution">
    <text evidence="4">The sequence shown here is derived from an EMBL/GenBank/DDBJ whole genome shotgun (WGS) entry which is preliminary data.</text>
</comment>
<dbReference type="Proteomes" id="UP000697995">
    <property type="component" value="Unassembled WGS sequence"/>
</dbReference>
<sequence length="370" mass="40541">MLCRGQKGSHGLMSPAHQGPDQDATKDGGAGSMTPRTQQRWARRRKLVSSLLIMFLALACAPAKVRAGPAPPDGRCYLIDTDVEIDDVRAVGMLARTGRVAAVVVTEGISRTPEGVGALREVLRRGGQDGIPVIRGASPNPKWPEQLGPDLQTWRANAERLNHLLEAPIPAADPPTADIAEALRPMLAACRRISVLVIGPWTSFLRYAAEVLERVDRIIAQGRPYPDELTGQPEGFNCRYDLDSCFATFDLLVGRQQRADRRVRTAWVDIPNGLERCRTAEPGVDDNGRQLYAFRPVPEWIEALAQEKHMAPVIAAMLRANPEGWEKTSLWDDLAALYLLRPDVFAARGGHQQPCVSAATIRDMLTTALA</sequence>
<gene>
    <name evidence="4" type="ORF">CKO45_06105</name>
</gene>
<evidence type="ECO:0000256" key="2">
    <source>
        <dbReference type="SAM" id="Phobius"/>
    </source>
</evidence>
<dbReference type="SUPFAM" id="SSF53590">
    <property type="entry name" value="Nucleoside hydrolase"/>
    <property type="match status" value="1"/>
</dbReference>
<evidence type="ECO:0000259" key="3">
    <source>
        <dbReference type="Pfam" id="PF01156"/>
    </source>
</evidence>
<dbReference type="InterPro" id="IPR036452">
    <property type="entry name" value="Ribo_hydro-like"/>
</dbReference>
<keyword evidence="2" id="KW-1133">Transmembrane helix</keyword>
<dbReference type="InterPro" id="IPR001910">
    <property type="entry name" value="Inosine/uridine_hydrolase_dom"/>
</dbReference>
<reference evidence="4 5" key="1">
    <citation type="journal article" date="2020" name="Microorganisms">
        <title>Osmotic Adaptation and Compatible Solute Biosynthesis of Phototrophic Bacteria as Revealed from Genome Analyses.</title>
        <authorList>
            <person name="Imhoff J.F."/>
            <person name="Rahn T."/>
            <person name="Kunzel S."/>
            <person name="Keller A."/>
            <person name="Neulinger S.C."/>
        </authorList>
    </citation>
    <scope>NUCLEOTIDE SEQUENCE [LARGE SCALE GENOMIC DNA]</scope>
    <source>
        <strain evidence="4 5">DSM 15382</strain>
    </source>
</reference>
<keyword evidence="2" id="KW-0812">Transmembrane</keyword>
<name>A0ABS1CUU9_9PROT</name>
<feature type="region of interest" description="Disordered" evidence="1">
    <location>
        <begin position="1"/>
        <end position="41"/>
    </location>
</feature>